<organism evidence="1 2">
    <name type="scientific">Nocardioides marmoriginsengisoli</name>
    <dbReference type="NCBI Taxonomy" id="661483"/>
    <lineage>
        <taxon>Bacteria</taxon>
        <taxon>Bacillati</taxon>
        <taxon>Actinomycetota</taxon>
        <taxon>Actinomycetes</taxon>
        <taxon>Propionibacteriales</taxon>
        <taxon>Nocardioidaceae</taxon>
        <taxon>Nocardioides</taxon>
    </lineage>
</organism>
<keyword evidence="2" id="KW-1185">Reference proteome</keyword>
<gene>
    <name evidence="1" type="ORF">EFK50_10615</name>
</gene>
<proteinExistence type="predicted"/>
<dbReference type="Pfam" id="PF19786">
    <property type="entry name" value="DUF6270"/>
    <property type="match status" value="1"/>
</dbReference>
<protein>
    <submittedName>
        <fullName evidence="1">Uncharacterized protein</fullName>
    </submittedName>
</protein>
<sequence length="389" mass="43823">MVLAANQSSMIAMMSPPVEPELTDADPLGDYDAWNVRSDLSREFLAGVVEAQPDFLLLDFFGDVHFGVLRLDDGRYVTDNRWKLWRTAQYADWVATGRVTRVRPLEDPDAYLELWIEAMDRFDAFIRTNCPNTQVILHCGFNTNKIVVGDRPGWMPMRKGARLAPFDVPAGNALWKRLDAHALEAYGWARIDLRDERYSSTDKHPWGPFWVHYTPDYYHRFLAELHAQDVATRVTPEQRGLIEEAAAACRSQLAEQAAGLDEVVAAGQERIRVLESRGILQAVRGRRPPPEDLAVPDGTGIEHAARVVADLEPGLEPDDREQLRTIAASGRERAAAQTERWTPVLARQQARAEELAGLGAARAVKFAIGQRIRKTRARWQKPAAEKESR</sequence>
<evidence type="ECO:0000313" key="1">
    <source>
        <dbReference type="EMBL" id="RNL62233.1"/>
    </source>
</evidence>
<name>A0A3N0CGT7_9ACTN</name>
<reference evidence="1 2" key="1">
    <citation type="submission" date="2018-11" db="EMBL/GenBank/DDBJ databases">
        <authorList>
            <person name="Li F."/>
        </authorList>
    </citation>
    <scope>NUCLEOTIDE SEQUENCE [LARGE SCALE GENOMIC DNA]</scope>
    <source>
        <strain evidence="1 2">Gsoil 097</strain>
    </source>
</reference>
<dbReference type="InterPro" id="IPR046237">
    <property type="entry name" value="DUF6270"/>
</dbReference>
<dbReference type="EMBL" id="RJSE01000007">
    <property type="protein sequence ID" value="RNL62233.1"/>
    <property type="molecule type" value="Genomic_DNA"/>
</dbReference>
<evidence type="ECO:0000313" key="2">
    <source>
        <dbReference type="Proteomes" id="UP000267128"/>
    </source>
</evidence>
<dbReference type="Proteomes" id="UP000267128">
    <property type="component" value="Unassembled WGS sequence"/>
</dbReference>
<comment type="caution">
    <text evidence="1">The sequence shown here is derived from an EMBL/GenBank/DDBJ whole genome shotgun (WGS) entry which is preliminary data.</text>
</comment>
<dbReference type="AlphaFoldDB" id="A0A3N0CGT7"/>
<accession>A0A3N0CGT7</accession>